<evidence type="ECO:0000256" key="3">
    <source>
        <dbReference type="ARBA" id="ARBA00022827"/>
    </source>
</evidence>
<evidence type="ECO:0000256" key="2">
    <source>
        <dbReference type="ARBA" id="ARBA00022630"/>
    </source>
</evidence>
<keyword evidence="4" id="KW-0560">Oxidoreductase</keyword>
<dbReference type="PANTHER" id="PTHR10961">
    <property type="entry name" value="PEROXISOMAL SARCOSINE OXIDASE"/>
    <property type="match status" value="1"/>
</dbReference>
<evidence type="ECO:0000256" key="1">
    <source>
        <dbReference type="ARBA" id="ARBA00001974"/>
    </source>
</evidence>
<keyword evidence="3" id="KW-0274">FAD</keyword>
<evidence type="ECO:0000256" key="4">
    <source>
        <dbReference type="ARBA" id="ARBA00023002"/>
    </source>
</evidence>
<dbReference type="NCBIfam" id="NF008425">
    <property type="entry name" value="PRK11259.1"/>
    <property type="match status" value="1"/>
</dbReference>
<protein>
    <submittedName>
        <fullName evidence="6">N-methyltryptophan oxidase</fullName>
    </submittedName>
</protein>
<proteinExistence type="predicted"/>
<dbReference type="SUPFAM" id="SSF51905">
    <property type="entry name" value="FAD/NAD(P)-binding domain"/>
    <property type="match status" value="1"/>
</dbReference>
<dbReference type="AlphaFoldDB" id="A0A248TFZ8"/>
<dbReference type="Pfam" id="PF01266">
    <property type="entry name" value="DAO"/>
    <property type="match status" value="1"/>
</dbReference>
<name>A0A248TFZ8_9BACI</name>
<gene>
    <name evidence="6" type="ORF">CKF48_07025</name>
</gene>
<dbReference type="OrthoDB" id="9794226at2"/>
<dbReference type="InterPro" id="IPR045170">
    <property type="entry name" value="MTOX"/>
</dbReference>
<evidence type="ECO:0000313" key="6">
    <source>
        <dbReference type="EMBL" id="ASV67105.1"/>
    </source>
</evidence>
<accession>A0A248TFZ8</accession>
<dbReference type="InterPro" id="IPR006076">
    <property type="entry name" value="FAD-dep_OxRdtase"/>
</dbReference>
<dbReference type="Proteomes" id="UP000215137">
    <property type="component" value="Chromosome"/>
</dbReference>
<comment type="cofactor">
    <cofactor evidence="1">
        <name>FAD</name>
        <dbReference type="ChEBI" id="CHEBI:57692"/>
    </cofactor>
</comment>
<dbReference type="GO" id="GO:0008115">
    <property type="term" value="F:sarcosine oxidase activity"/>
    <property type="evidence" value="ECO:0007669"/>
    <property type="project" value="TreeGrafter"/>
</dbReference>
<reference evidence="6 7" key="1">
    <citation type="submission" date="2017-08" db="EMBL/GenBank/DDBJ databases">
        <title>Complete Genome Sequence of Bacillus kochii Oregon-R-modENCODE STRAIN BDGP4, isolated from Drosophila melanogaster gut.</title>
        <authorList>
            <person name="Wan K.H."/>
            <person name="Yu C."/>
            <person name="Park S."/>
            <person name="Hammonds A.S."/>
            <person name="Booth B.W."/>
            <person name="Celniker S.E."/>
        </authorList>
    </citation>
    <scope>NUCLEOTIDE SEQUENCE [LARGE SCALE GENOMIC DNA]</scope>
    <source>
        <strain evidence="6 7">BDGP4</strain>
    </source>
</reference>
<evidence type="ECO:0000313" key="7">
    <source>
        <dbReference type="Proteomes" id="UP000215137"/>
    </source>
</evidence>
<dbReference type="KEGG" id="bko:CKF48_07025"/>
<dbReference type="RefSeq" id="WP_095370680.1">
    <property type="nucleotide sequence ID" value="NZ_CP022983.1"/>
</dbReference>
<dbReference type="PANTHER" id="PTHR10961:SF7">
    <property type="entry name" value="FAD DEPENDENT OXIDOREDUCTASE DOMAIN-CONTAINING PROTEIN"/>
    <property type="match status" value="1"/>
</dbReference>
<organism evidence="6 7">
    <name type="scientific">Cytobacillus kochii</name>
    <dbReference type="NCBI Taxonomy" id="859143"/>
    <lineage>
        <taxon>Bacteria</taxon>
        <taxon>Bacillati</taxon>
        <taxon>Bacillota</taxon>
        <taxon>Bacilli</taxon>
        <taxon>Bacillales</taxon>
        <taxon>Bacillaceae</taxon>
        <taxon>Cytobacillus</taxon>
    </lineage>
</organism>
<dbReference type="Gene3D" id="3.50.50.60">
    <property type="entry name" value="FAD/NAD(P)-binding domain"/>
    <property type="match status" value="1"/>
</dbReference>
<dbReference type="InterPro" id="IPR036188">
    <property type="entry name" value="FAD/NAD-bd_sf"/>
</dbReference>
<evidence type="ECO:0000259" key="5">
    <source>
        <dbReference type="Pfam" id="PF01266"/>
    </source>
</evidence>
<dbReference type="GO" id="GO:0050660">
    <property type="term" value="F:flavin adenine dinucleotide binding"/>
    <property type="evidence" value="ECO:0007669"/>
    <property type="project" value="InterPro"/>
</dbReference>
<sequence length="378" mass="42349">MHYDTIIIGAGSMGMAAGYYLAKEGKKVLLIDANRPPHQKGSHHGETRIIRYAYGEGHAYVPLLLKAKQLWEEVEKESEMELFLQTGVLNIGSETSLFMKEVKTSAEKYQLPLDVYTHETVNTKWSALHLDDGMVAYHEPTSGVLKCEDCIEAYRRLSLSYGAKIVTDSVITDLSIIEGIVNIATQDGHYSGDSLIVSAGAGTNSILSYLDLQLPLNPIRKTFAWYEAQEDVYEAKQFPAFTFESPLGHYYGFPSIDGSGLKLGRHDGDVQRIESKQEVQPFNEDDERELTTFLGRYFTEKTNLQFGKTCMYTMTPDEHFIIDQHPQYENVAIAAGFSGHGFKFSSVVGHVLSELIQGKTSSVDISPFTIERFAELKR</sequence>
<feature type="domain" description="FAD dependent oxidoreductase" evidence="5">
    <location>
        <begin position="4"/>
        <end position="355"/>
    </location>
</feature>
<dbReference type="SUPFAM" id="SSF54373">
    <property type="entry name" value="FAD-linked reductases, C-terminal domain"/>
    <property type="match status" value="1"/>
</dbReference>
<dbReference type="EMBL" id="CP022983">
    <property type="protein sequence ID" value="ASV67105.1"/>
    <property type="molecule type" value="Genomic_DNA"/>
</dbReference>
<keyword evidence="2" id="KW-0285">Flavoprotein</keyword>
<dbReference type="Gene3D" id="3.30.9.10">
    <property type="entry name" value="D-Amino Acid Oxidase, subunit A, domain 2"/>
    <property type="match status" value="1"/>
</dbReference>
<dbReference type="GO" id="GO:0005829">
    <property type="term" value="C:cytosol"/>
    <property type="evidence" value="ECO:0007669"/>
    <property type="project" value="TreeGrafter"/>
</dbReference>
<keyword evidence="7" id="KW-1185">Reference proteome</keyword>